<reference evidence="4 5" key="1">
    <citation type="submission" date="2019-06" db="EMBL/GenBank/DDBJ databases">
        <authorList>
            <person name="Srinivasan S."/>
        </authorList>
    </citation>
    <scope>NUCLEOTIDE SEQUENCE [LARGE SCALE GENOMIC DNA]</scope>
    <source>
        <strain evidence="4 5">17J68-5</strain>
    </source>
</reference>
<keyword evidence="5" id="KW-1185">Reference proteome</keyword>
<gene>
    <name evidence="4" type="ORF">FHG12_10135</name>
</gene>
<proteinExistence type="predicted"/>
<accession>A0A5B8A138</accession>
<sequence>MVLYRMRLIVIVLLLVAYGQRAAAQKTANDGFLRLNGTMYILRNGDKLPMEHDVHLPNGRTVTHDGFVVNAEGNRTELSEGQGCTLSGLPSRVVTSSDGQLALQTSGAGTPQMLAFPAGTGQVPEYEVREGHRGRGYYKKHGKQKHKKHDD</sequence>
<dbReference type="KEGG" id="hyj:FHG12_10135"/>
<dbReference type="InterPro" id="IPR046478">
    <property type="entry name" value="DUF6799"/>
</dbReference>
<feature type="domain" description="DUF6799" evidence="3">
    <location>
        <begin position="30"/>
        <end position="88"/>
    </location>
</feature>
<organism evidence="4 5">
    <name type="scientific">Hymenobacter jejuensis</name>
    <dbReference type="NCBI Taxonomy" id="2502781"/>
    <lineage>
        <taxon>Bacteria</taxon>
        <taxon>Pseudomonadati</taxon>
        <taxon>Bacteroidota</taxon>
        <taxon>Cytophagia</taxon>
        <taxon>Cytophagales</taxon>
        <taxon>Hymenobacteraceae</taxon>
        <taxon>Hymenobacter</taxon>
    </lineage>
</organism>
<evidence type="ECO:0000313" key="5">
    <source>
        <dbReference type="Proteomes" id="UP000305398"/>
    </source>
</evidence>
<dbReference type="EMBL" id="CP040896">
    <property type="protein sequence ID" value="QDA60446.1"/>
    <property type="molecule type" value="Genomic_DNA"/>
</dbReference>
<evidence type="ECO:0000256" key="2">
    <source>
        <dbReference type="SAM" id="SignalP"/>
    </source>
</evidence>
<feature type="signal peptide" evidence="2">
    <location>
        <begin position="1"/>
        <end position="22"/>
    </location>
</feature>
<evidence type="ECO:0000256" key="1">
    <source>
        <dbReference type="SAM" id="MobiDB-lite"/>
    </source>
</evidence>
<dbReference type="OrthoDB" id="887087at2"/>
<dbReference type="Proteomes" id="UP000305398">
    <property type="component" value="Chromosome"/>
</dbReference>
<name>A0A5B8A138_9BACT</name>
<evidence type="ECO:0000259" key="3">
    <source>
        <dbReference type="Pfam" id="PF20606"/>
    </source>
</evidence>
<dbReference type="RefSeq" id="WP_139515622.1">
    <property type="nucleotide sequence ID" value="NZ_CP040896.1"/>
</dbReference>
<protein>
    <recommendedName>
        <fullName evidence="3">DUF6799 domain-containing protein</fullName>
    </recommendedName>
</protein>
<evidence type="ECO:0000313" key="4">
    <source>
        <dbReference type="EMBL" id="QDA60446.1"/>
    </source>
</evidence>
<feature type="chain" id="PRO_5022998319" description="DUF6799 domain-containing protein" evidence="2">
    <location>
        <begin position="23"/>
        <end position="151"/>
    </location>
</feature>
<keyword evidence="2" id="KW-0732">Signal</keyword>
<dbReference type="Pfam" id="PF20606">
    <property type="entry name" value="DUF6799"/>
    <property type="match status" value="1"/>
</dbReference>
<feature type="region of interest" description="Disordered" evidence="1">
    <location>
        <begin position="131"/>
        <end position="151"/>
    </location>
</feature>
<dbReference type="AlphaFoldDB" id="A0A5B8A138"/>
<feature type="compositionally biased region" description="Basic residues" evidence="1">
    <location>
        <begin position="134"/>
        <end position="151"/>
    </location>
</feature>